<dbReference type="Gene3D" id="2.40.160.10">
    <property type="entry name" value="Porin"/>
    <property type="match status" value="1"/>
</dbReference>
<evidence type="ECO:0000256" key="8">
    <source>
        <dbReference type="ARBA" id="ARBA00023114"/>
    </source>
</evidence>
<keyword evidence="3" id="KW-0813">Transport</keyword>
<dbReference type="EMBL" id="CP014579">
    <property type="protein sequence ID" value="ANB74971.1"/>
    <property type="molecule type" value="Genomic_DNA"/>
</dbReference>
<accession>A0A160FQE9</accession>
<evidence type="ECO:0000256" key="12">
    <source>
        <dbReference type="SAM" id="SignalP"/>
    </source>
</evidence>
<evidence type="ECO:0000256" key="3">
    <source>
        <dbReference type="ARBA" id="ARBA00022448"/>
    </source>
</evidence>
<keyword evidence="15" id="KW-1185">Reference proteome</keyword>
<dbReference type="InterPro" id="IPR033900">
    <property type="entry name" value="Gram_neg_porin_domain"/>
</dbReference>
<keyword evidence="8" id="KW-0626">Porin</keyword>
<dbReference type="SUPFAM" id="SSF56935">
    <property type="entry name" value="Porins"/>
    <property type="match status" value="1"/>
</dbReference>
<keyword evidence="6 12" id="KW-0732">Signal</keyword>
<feature type="signal peptide" evidence="12">
    <location>
        <begin position="1"/>
        <end position="22"/>
    </location>
</feature>
<dbReference type="Proteomes" id="UP000076852">
    <property type="component" value="Chromosome 2"/>
</dbReference>
<evidence type="ECO:0000256" key="1">
    <source>
        <dbReference type="ARBA" id="ARBA00004571"/>
    </source>
</evidence>
<sequence>MKKAIYVGVGTAISLATGSVFAQSSVTLYGIIDEAVSWVNSVHTAAGAGHSQVALQANGLQPSRWGLRGTEDLGGGSKAVFVLENGFDPTSGKFSQGGLEFGRQVYVGLSNPVGTVTFGRQYDSVVDYVGSFVSATQWAGITMAHGGDLDNLVNSYRTNNAIKYASRVINGFRFGGMYSFGGVAGDVTRNQIWSLGAGFSRGPLSVGAAYLNVRQPNLSFFGNSTTGTPSAATANNPSPVIAGFLSAHSYQNLALGAAYNVSNVTIGGAFSNVRLSGLGDTSAGPNPKGYRGSVTFNSIEGNLRYLAAADLSIGVAYDYLRQNATGTSNGATYQTASIGADYFLSKRTDLYTIAAFQHASGTASTGGPAVADLTTLTPSSGKNQSTARIGIRHRF</sequence>
<evidence type="ECO:0000256" key="2">
    <source>
        <dbReference type="ARBA" id="ARBA00011233"/>
    </source>
</evidence>
<feature type="region of interest" description="Disordered" evidence="11">
    <location>
        <begin position="374"/>
        <end position="395"/>
    </location>
</feature>
<proteinExistence type="predicted"/>
<reference evidence="14 15" key="1">
    <citation type="journal article" date="2016" name="Gene">
        <title>PacBio SMRT assembly of a complex multi-replicon genome reveals chlorocatechol degradative operon in a region of genome plasticity.</title>
        <authorList>
            <person name="Ricker N."/>
            <person name="Shen S.Y."/>
            <person name="Goordial J."/>
            <person name="Jin S."/>
            <person name="Fulthorpe R.R."/>
        </authorList>
    </citation>
    <scope>NUCLEOTIDE SEQUENCE [LARGE SCALE GENOMIC DNA]</scope>
    <source>
        <strain evidence="14 15">OLGA172</strain>
    </source>
</reference>
<evidence type="ECO:0000256" key="11">
    <source>
        <dbReference type="SAM" id="MobiDB-lite"/>
    </source>
</evidence>
<evidence type="ECO:0000256" key="7">
    <source>
        <dbReference type="ARBA" id="ARBA00023065"/>
    </source>
</evidence>
<dbReference type="RefSeq" id="WP_063498267.1">
    <property type="nucleotide sequence ID" value="NZ_CP014579.1"/>
</dbReference>
<dbReference type="InterPro" id="IPR023614">
    <property type="entry name" value="Porin_dom_sf"/>
</dbReference>
<keyword evidence="10" id="KW-0998">Cell outer membrane</keyword>
<dbReference type="AlphaFoldDB" id="A0A160FQE9"/>
<dbReference type="InterPro" id="IPR050298">
    <property type="entry name" value="Gram-neg_bact_OMP"/>
</dbReference>
<dbReference type="PANTHER" id="PTHR34501:SF9">
    <property type="entry name" value="MAJOR OUTER MEMBRANE PROTEIN P.IA"/>
    <property type="match status" value="1"/>
</dbReference>
<dbReference type="OrthoDB" id="8982743at2"/>
<dbReference type="PRINTS" id="PR00184">
    <property type="entry name" value="NEISSPPORIN"/>
</dbReference>
<feature type="compositionally biased region" description="Polar residues" evidence="11">
    <location>
        <begin position="374"/>
        <end position="387"/>
    </location>
</feature>
<dbReference type="KEGG" id="buz:AYM40_21275"/>
<dbReference type="GO" id="GO:0015288">
    <property type="term" value="F:porin activity"/>
    <property type="evidence" value="ECO:0007669"/>
    <property type="project" value="UniProtKB-KW"/>
</dbReference>
<dbReference type="InterPro" id="IPR002299">
    <property type="entry name" value="Porin_Neis"/>
</dbReference>
<dbReference type="GO" id="GO:0006811">
    <property type="term" value="P:monoatomic ion transport"/>
    <property type="evidence" value="ECO:0007669"/>
    <property type="project" value="UniProtKB-KW"/>
</dbReference>
<dbReference type="STRING" id="1804984.AYM40_21275"/>
<protein>
    <submittedName>
        <fullName evidence="14">Porin</fullName>
    </submittedName>
</protein>
<feature type="chain" id="PRO_5007814248" evidence="12">
    <location>
        <begin position="23"/>
        <end position="395"/>
    </location>
</feature>
<evidence type="ECO:0000256" key="4">
    <source>
        <dbReference type="ARBA" id="ARBA00022452"/>
    </source>
</evidence>
<dbReference type="CDD" id="cd00342">
    <property type="entry name" value="gram_neg_porins"/>
    <property type="match status" value="1"/>
</dbReference>
<comment type="subunit">
    <text evidence="2">Homotrimer.</text>
</comment>
<evidence type="ECO:0000256" key="6">
    <source>
        <dbReference type="ARBA" id="ARBA00022729"/>
    </source>
</evidence>
<dbReference type="Pfam" id="PF13609">
    <property type="entry name" value="Porin_4"/>
    <property type="match status" value="1"/>
</dbReference>
<evidence type="ECO:0000256" key="10">
    <source>
        <dbReference type="ARBA" id="ARBA00023237"/>
    </source>
</evidence>
<dbReference type="PANTHER" id="PTHR34501">
    <property type="entry name" value="PROTEIN YDDL-RELATED"/>
    <property type="match status" value="1"/>
</dbReference>
<gene>
    <name evidence="14" type="ORF">AYM40_21275</name>
</gene>
<evidence type="ECO:0000313" key="14">
    <source>
        <dbReference type="EMBL" id="ANB74971.1"/>
    </source>
</evidence>
<evidence type="ECO:0000256" key="9">
    <source>
        <dbReference type="ARBA" id="ARBA00023136"/>
    </source>
</evidence>
<name>A0A160FQE9_9BURK</name>
<keyword evidence="9" id="KW-0472">Membrane</keyword>
<keyword evidence="5" id="KW-0812">Transmembrane</keyword>
<comment type="subcellular location">
    <subcellularLocation>
        <location evidence="1">Cell outer membrane</location>
        <topology evidence="1">Multi-pass membrane protein</topology>
    </subcellularLocation>
</comment>
<feature type="domain" description="Porin" evidence="13">
    <location>
        <begin position="11"/>
        <end position="361"/>
    </location>
</feature>
<keyword evidence="7" id="KW-0406">Ion transport</keyword>
<keyword evidence="4" id="KW-1134">Transmembrane beta strand</keyword>
<evidence type="ECO:0000313" key="15">
    <source>
        <dbReference type="Proteomes" id="UP000076852"/>
    </source>
</evidence>
<evidence type="ECO:0000259" key="13">
    <source>
        <dbReference type="Pfam" id="PF13609"/>
    </source>
</evidence>
<dbReference type="GO" id="GO:0009279">
    <property type="term" value="C:cell outer membrane"/>
    <property type="evidence" value="ECO:0007669"/>
    <property type="project" value="UniProtKB-SubCell"/>
</dbReference>
<dbReference type="GO" id="GO:0046930">
    <property type="term" value="C:pore complex"/>
    <property type="evidence" value="ECO:0007669"/>
    <property type="project" value="UniProtKB-KW"/>
</dbReference>
<organism evidence="14 15">
    <name type="scientific">Paraburkholderia phytofirmans OLGA172</name>
    <dbReference type="NCBI Taxonomy" id="1417228"/>
    <lineage>
        <taxon>Bacteria</taxon>
        <taxon>Pseudomonadati</taxon>
        <taxon>Pseudomonadota</taxon>
        <taxon>Betaproteobacteria</taxon>
        <taxon>Burkholderiales</taxon>
        <taxon>Burkholderiaceae</taxon>
        <taxon>Paraburkholderia</taxon>
    </lineage>
</organism>
<evidence type="ECO:0000256" key="5">
    <source>
        <dbReference type="ARBA" id="ARBA00022692"/>
    </source>
</evidence>